<dbReference type="Proteomes" id="UP001597135">
    <property type="component" value="Unassembled WGS sequence"/>
</dbReference>
<dbReference type="RefSeq" id="WP_386805903.1">
    <property type="nucleotide sequence ID" value="NZ_JBHTMU010000045.1"/>
</dbReference>
<organism evidence="2 3">
    <name type="scientific">Litorisediminicola beolgyonensis</name>
    <dbReference type="NCBI Taxonomy" id="1173614"/>
    <lineage>
        <taxon>Bacteria</taxon>
        <taxon>Pseudomonadati</taxon>
        <taxon>Pseudomonadota</taxon>
        <taxon>Alphaproteobacteria</taxon>
        <taxon>Rhodobacterales</taxon>
        <taxon>Paracoccaceae</taxon>
        <taxon>Litorisediminicola</taxon>
    </lineage>
</organism>
<evidence type="ECO:0000313" key="2">
    <source>
        <dbReference type="EMBL" id="MFD1344320.1"/>
    </source>
</evidence>
<sequence length="194" mass="20229">MKRFMIATAMTLSMSTAAFAATDAEIASIQQYMPDANVAAWSDADVAAAMNVISGNESRSTIVSQLNALYGAPTATSPAMITEEEKASLDQYVTGVDYSKLPQATVDAALAASTSEMSASDREARVTAILTGDATPMGSEGNTATAAEVATINAYAPSIDVSSLTDAEVNTAMNVIYSEENRDDVASRLESLFN</sequence>
<comment type="caution">
    <text evidence="2">The sequence shown here is derived from an EMBL/GenBank/DDBJ whole genome shotgun (WGS) entry which is preliminary data.</text>
</comment>
<proteinExistence type="predicted"/>
<reference evidence="3" key="1">
    <citation type="journal article" date="2019" name="Int. J. Syst. Evol. Microbiol.">
        <title>The Global Catalogue of Microorganisms (GCM) 10K type strain sequencing project: providing services to taxonomists for standard genome sequencing and annotation.</title>
        <authorList>
            <consortium name="The Broad Institute Genomics Platform"/>
            <consortium name="The Broad Institute Genome Sequencing Center for Infectious Disease"/>
            <person name="Wu L."/>
            <person name="Ma J."/>
        </authorList>
    </citation>
    <scope>NUCLEOTIDE SEQUENCE [LARGE SCALE GENOMIC DNA]</scope>
    <source>
        <strain evidence="3">CCUG 62953</strain>
    </source>
</reference>
<feature type="chain" id="PRO_5047226756" description="DUF2059 domain-containing protein" evidence="1">
    <location>
        <begin position="21"/>
        <end position="194"/>
    </location>
</feature>
<feature type="signal peptide" evidence="1">
    <location>
        <begin position="1"/>
        <end position="20"/>
    </location>
</feature>
<evidence type="ECO:0000256" key="1">
    <source>
        <dbReference type="SAM" id="SignalP"/>
    </source>
</evidence>
<accession>A0ABW3ZNJ0</accession>
<evidence type="ECO:0000313" key="3">
    <source>
        <dbReference type="Proteomes" id="UP001597135"/>
    </source>
</evidence>
<name>A0ABW3ZNJ0_9RHOB</name>
<gene>
    <name evidence="2" type="ORF">ACFQ4E_17960</name>
</gene>
<dbReference type="EMBL" id="JBHTMU010000045">
    <property type="protein sequence ID" value="MFD1344320.1"/>
    <property type="molecule type" value="Genomic_DNA"/>
</dbReference>
<keyword evidence="1" id="KW-0732">Signal</keyword>
<evidence type="ECO:0008006" key="4">
    <source>
        <dbReference type="Google" id="ProtNLM"/>
    </source>
</evidence>
<protein>
    <recommendedName>
        <fullName evidence="4">DUF2059 domain-containing protein</fullName>
    </recommendedName>
</protein>
<keyword evidence="3" id="KW-1185">Reference proteome</keyword>